<dbReference type="AlphaFoldDB" id="A0A1H7AZB7"/>
<dbReference type="CDD" id="cd13634">
    <property type="entry name" value="PBP2_Sco4506"/>
    <property type="match status" value="1"/>
</dbReference>
<dbReference type="UniPathway" id="UPA00079"/>
<comment type="catalytic activity">
    <reaction evidence="4">
        <text>chorismate = 3-[(1-carboxyvinyl)-oxy]benzoate + H2O</text>
        <dbReference type="Rhea" id="RHEA:40051"/>
        <dbReference type="ChEBI" id="CHEBI:15377"/>
        <dbReference type="ChEBI" id="CHEBI:29748"/>
        <dbReference type="ChEBI" id="CHEBI:76981"/>
        <dbReference type="EC" id="4.2.1.151"/>
    </reaction>
</comment>
<evidence type="ECO:0000256" key="2">
    <source>
        <dbReference type="ARBA" id="ARBA00022428"/>
    </source>
</evidence>
<dbReference type="GO" id="GO:0016836">
    <property type="term" value="F:hydro-lyase activity"/>
    <property type="evidence" value="ECO:0007669"/>
    <property type="project" value="UniProtKB-UniRule"/>
</dbReference>
<comment type="similarity">
    <text evidence="4">Belongs to the MqnA/MqnD family. MqnA subfamily.</text>
</comment>
<sequence>METPKLGHINFLNCLPLTYSLKYDGFDQGLAVSSAVPSVLNEDIVQNRLDVSPVSSIIYARNNEKLLLMPDVSITADGDVQSIILVSKKPIEKLSNDKILLTAKSATSHCLLKIVLSKAYGARPNYYIRNIDMDTVLSGDITAKLLIGDDALYAKYHKQAGLYYYDIGAQWKKLTGLRMVYAVWVVNRKFAEKRPDLVQYTYEKVTQGFKNGYAKKRQAIESILDSKPFSFTQLDEYLDVIKWDLGQEHLEALLTFYTMAHELNLIDHVPEIEIAEVYR</sequence>
<dbReference type="Pfam" id="PF02621">
    <property type="entry name" value="VitK2_biosynth"/>
    <property type="match status" value="1"/>
</dbReference>
<dbReference type="InterPro" id="IPR030868">
    <property type="entry name" value="MqnA"/>
</dbReference>
<evidence type="ECO:0000313" key="5">
    <source>
        <dbReference type="EMBL" id="SEJ70933.1"/>
    </source>
</evidence>
<dbReference type="EC" id="4.2.1.151" evidence="4"/>
<dbReference type="RefSeq" id="WP_019553436.1">
    <property type="nucleotide sequence ID" value="NZ_FNZK01000014.1"/>
</dbReference>
<dbReference type="GO" id="GO:0009234">
    <property type="term" value="P:menaquinone biosynthetic process"/>
    <property type="evidence" value="ECO:0007669"/>
    <property type="project" value="UniProtKB-UniRule"/>
</dbReference>
<evidence type="ECO:0000256" key="4">
    <source>
        <dbReference type="HAMAP-Rule" id="MF_00995"/>
    </source>
</evidence>
<comment type="pathway">
    <text evidence="1 4">Quinol/quinone metabolism; menaquinone biosynthesis.</text>
</comment>
<evidence type="ECO:0000256" key="3">
    <source>
        <dbReference type="ARBA" id="ARBA00023239"/>
    </source>
</evidence>
<dbReference type="Proteomes" id="UP000199662">
    <property type="component" value="Unassembled WGS sequence"/>
</dbReference>
<gene>
    <name evidence="4" type="primary">mqnA</name>
    <name evidence="5" type="ORF">SAMN05660742_11482</name>
</gene>
<comment type="function">
    <text evidence="4">Catalyzes the dehydration of chorismate into 3-[(1-carboxyvinyl)oxy]benzoate, a step in the biosynthesis of menaquinone (MK, vitamin K2).</text>
</comment>
<evidence type="ECO:0000256" key="1">
    <source>
        <dbReference type="ARBA" id="ARBA00004863"/>
    </source>
</evidence>
<organism evidence="5 6">
    <name type="scientific">Propionispira arboris</name>
    <dbReference type="NCBI Taxonomy" id="84035"/>
    <lineage>
        <taxon>Bacteria</taxon>
        <taxon>Bacillati</taxon>
        <taxon>Bacillota</taxon>
        <taxon>Negativicutes</taxon>
        <taxon>Selenomonadales</taxon>
        <taxon>Selenomonadaceae</taxon>
        <taxon>Propionispira</taxon>
    </lineage>
</organism>
<dbReference type="STRING" id="84035.SAMN05660742_11482"/>
<protein>
    <recommendedName>
        <fullName evidence="4">Chorismate dehydratase</fullName>
        <ecNumber evidence="4">4.2.1.151</ecNumber>
    </recommendedName>
    <alternativeName>
        <fullName evidence="4">Menaquinone biosynthetic enzyme MqnA</fullName>
    </alternativeName>
</protein>
<dbReference type="EMBL" id="FNZK01000014">
    <property type="protein sequence ID" value="SEJ70933.1"/>
    <property type="molecule type" value="Genomic_DNA"/>
</dbReference>
<keyword evidence="2 4" id="KW-0474">Menaquinone biosynthesis</keyword>
<proteinExistence type="inferred from homology"/>
<keyword evidence="3 4" id="KW-0456">Lyase</keyword>
<dbReference type="InterPro" id="IPR003773">
    <property type="entry name" value="Menaquinone_biosynth"/>
</dbReference>
<dbReference type="SUPFAM" id="SSF53850">
    <property type="entry name" value="Periplasmic binding protein-like II"/>
    <property type="match status" value="1"/>
</dbReference>
<evidence type="ECO:0000313" key="6">
    <source>
        <dbReference type="Proteomes" id="UP000199662"/>
    </source>
</evidence>
<dbReference type="HAMAP" id="MF_00995">
    <property type="entry name" value="MqnA"/>
    <property type="match status" value="1"/>
</dbReference>
<dbReference type="Gene3D" id="3.40.190.10">
    <property type="entry name" value="Periplasmic binding protein-like II"/>
    <property type="match status" value="2"/>
</dbReference>
<name>A0A1H7AZB7_9FIRM</name>
<dbReference type="PANTHER" id="PTHR37690:SF1">
    <property type="entry name" value="CHORISMATE DEHYDRATASE"/>
    <property type="match status" value="1"/>
</dbReference>
<dbReference type="PANTHER" id="PTHR37690">
    <property type="entry name" value="CHORISMATE DEHYDRATASE"/>
    <property type="match status" value="1"/>
</dbReference>
<accession>A0A1H7AZB7</accession>
<keyword evidence="6" id="KW-1185">Reference proteome</keyword>
<reference evidence="5 6" key="1">
    <citation type="submission" date="2016-10" db="EMBL/GenBank/DDBJ databases">
        <authorList>
            <person name="de Groot N.N."/>
        </authorList>
    </citation>
    <scope>NUCLEOTIDE SEQUENCE [LARGE SCALE GENOMIC DNA]</scope>
    <source>
        <strain evidence="5 6">DSM 2179</strain>
    </source>
</reference>